<dbReference type="Proteomes" id="UP000770661">
    <property type="component" value="Unassembled WGS sequence"/>
</dbReference>
<comment type="catalytic activity">
    <reaction evidence="6">
        <text>2 R'C(R)SH + O2 = R'C(R)S-S(R)CR' + H2O2</text>
        <dbReference type="Rhea" id="RHEA:17357"/>
        <dbReference type="ChEBI" id="CHEBI:15379"/>
        <dbReference type="ChEBI" id="CHEBI:16240"/>
        <dbReference type="ChEBI" id="CHEBI:16520"/>
        <dbReference type="ChEBI" id="CHEBI:17412"/>
        <dbReference type="EC" id="1.8.3.2"/>
    </reaction>
</comment>
<sequence length="216" mass="23091">MTGGKQTPADMEPHATPAEKPCRTCTDFRSWMRSQRGSLGGEPSATPGKTSSTPAAAAAAAGSSGQQGTEANSSSPSTSSSQSHSTDHEEDPPLWGETVHGSQAGVSGRQCGAGPGLLAAAALHGRLLPCPALHQQRQDMTTFISLFSKFYPCPPCAEDFREWLNTNTPAVESQSSLSRWFCEAHNEVNRKLDKPIFDCGRVNERWRDGWPDGSCD</sequence>
<dbReference type="Pfam" id="PF04777">
    <property type="entry name" value="Evr1_Alr"/>
    <property type="match status" value="1"/>
</dbReference>
<dbReference type="InterPro" id="IPR017905">
    <property type="entry name" value="ERV/ALR_sulphydryl_oxidase"/>
</dbReference>
<feature type="compositionally biased region" description="Low complexity" evidence="7">
    <location>
        <begin position="43"/>
        <end position="64"/>
    </location>
</feature>
<gene>
    <name evidence="9" type="primary">GFER</name>
    <name evidence="9" type="ORF">GWK47_032254</name>
</gene>
<dbReference type="Gene3D" id="1.20.120.310">
    <property type="entry name" value="ERV/ALR sulfhydryl oxidase domain"/>
    <property type="match status" value="1"/>
</dbReference>
<dbReference type="PANTHER" id="PTHR12645">
    <property type="entry name" value="ALR/ERV"/>
    <property type="match status" value="1"/>
</dbReference>
<feature type="domain" description="ERV/ALR sulfhydryl oxidase" evidence="8">
    <location>
        <begin position="107"/>
        <end position="206"/>
    </location>
</feature>
<protein>
    <recommendedName>
        <fullName evidence="6">Sulfhydryl oxidase</fullName>
        <ecNumber evidence="6">1.8.3.2</ecNumber>
    </recommendedName>
</protein>
<dbReference type="PROSITE" id="PS51324">
    <property type="entry name" value="ERV_ALR"/>
    <property type="match status" value="1"/>
</dbReference>
<evidence type="ECO:0000256" key="2">
    <source>
        <dbReference type="ARBA" id="ARBA00022630"/>
    </source>
</evidence>
<accession>A0A8J4YIX2</accession>
<dbReference type="InterPro" id="IPR039799">
    <property type="entry name" value="ALR/ERV"/>
</dbReference>
<comment type="caution">
    <text evidence="9">The sequence shown here is derived from an EMBL/GenBank/DDBJ whole genome shotgun (WGS) entry which is preliminary data.</text>
</comment>
<keyword evidence="2 6" id="KW-0285">Flavoprotein</keyword>
<keyword evidence="3 6" id="KW-0274">FAD</keyword>
<evidence type="ECO:0000256" key="7">
    <source>
        <dbReference type="SAM" id="MobiDB-lite"/>
    </source>
</evidence>
<evidence type="ECO:0000313" key="9">
    <source>
        <dbReference type="EMBL" id="KAG0728547.1"/>
    </source>
</evidence>
<evidence type="ECO:0000256" key="1">
    <source>
        <dbReference type="ARBA" id="ARBA00001974"/>
    </source>
</evidence>
<name>A0A8J4YIX2_CHIOP</name>
<proteinExistence type="predicted"/>
<dbReference type="PANTHER" id="PTHR12645:SF0">
    <property type="entry name" value="FAD-LINKED SULFHYDRYL OXIDASE ALR"/>
    <property type="match status" value="1"/>
</dbReference>
<reference evidence="9" key="1">
    <citation type="submission" date="2020-07" db="EMBL/GenBank/DDBJ databases">
        <title>The High-quality genome of the commercially important snow crab, Chionoecetes opilio.</title>
        <authorList>
            <person name="Jeong J.-H."/>
            <person name="Ryu S."/>
        </authorList>
    </citation>
    <scope>NUCLEOTIDE SEQUENCE</scope>
    <source>
        <strain evidence="9">MADBK_172401_WGS</strain>
        <tissue evidence="9">Digestive gland</tissue>
    </source>
</reference>
<keyword evidence="10" id="KW-1185">Reference proteome</keyword>
<keyword evidence="5" id="KW-1015">Disulfide bond</keyword>
<comment type="cofactor">
    <cofactor evidence="1 6">
        <name>FAD</name>
        <dbReference type="ChEBI" id="CHEBI:57692"/>
    </cofactor>
</comment>
<evidence type="ECO:0000256" key="5">
    <source>
        <dbReference type="ARBA" id="ARBA00023157"/>
    </source>
</evidence>
<dbReference type="OrthoDB" id="17199at2759"/>
<evidence type="ECO:0000313" key="10">
    <source>
        <dbReference type="Proteomes" id="UP000770661"/>
    </source>
</evidence>
<evidence type="ECO:0000256" key="4">
    <source>
        <dbReference type="ARBA" id="ARBA00023002"/>
    </source>
</evidence>
<dbReference type="EC" id="1.8.3.2" evidence="6"/>
<evidence type="ECO:0000259" key="8">
    <source>
        <dbReference type="PROSITE" id="PS51324"/>
    </source>
</evidence>
<dbReference type="SUPFAM" id="SSF69000">
    <property type="entry name" value="FAD-dependent thiol oxidase"/>
    <property type="match status" value="1"/>
</dbReference>
<dbReference type="EMBL" id="JACEEZ010002066">
    <property type="protein sequence ID" value="KAG0728547.1"/>
    <property type="molecule type" value="Genomic_DNA"/>
</dbReference>
<dbReference type="GO" id="GO:0016971">
    <property type="term" value="F:flavin-dependent sulfhydryl oxidase activity"/>
    <property type="evidence" value="ECO:0007669"/>
    <property type="project" value="InterPro"/>
</dbReference>
<dbReference type="AlphaFoldDB" id="A0A8J4YIX2"/>
<dbReference type="GO" id="GO:0005739">
    <property type="term" value="C:mitochondrion"/>
    <property type="evidence" value="ECO:0007669"/>
    <property type="project" value="TreeGrafter"/>
</dbReference>
<keyword evidence="4 6" id="KW-0560">Oxidoreductase</keyword>
<dbReference type="InterPro" id="IPR036774">
    <property type="entry name" value="ERV/ALR_sulphydryl_oxid_sf"/>
</dbReference>
<feature type="region of interest" description="Disordered" evidence="7">
    <location>
        <begin position="1"/>
        <end position="107"/>
    </location>
</feature>
<evidence type="ECO:0000256" key="3">
    <source>
        <dbReference type="ARBA" id="ARBA00022827"/>
    </source>
</evidence>
<feature type="compositionally biased region" description="Low complexity" evidence="7">
    <location>
        <begin position="73"/>
        <end position="84"/>
    </location>
</feature>
<organism evidence="9 10">
    <name type="scientific">Chionoecetes opilio</name>
    <name type="common">Atlantic snow crab</name>
    <name type="synonym">Cancer opilio</name>
    <dbReference type="NCBI Taxonomy" id="41210"/>
    <lineage>
        <taxon>Eukaryota</taxon>
        <taxon>Metazoa</taxon>
        <taxon>Ecdysozoa</taxon>
        <taxon>Arthropoda</taxon>
        <taxon>Crustacea</taxon>
        <taxon>Multicrustacea</taxon>
        <taxon>Malacostraca</taxon>
        <taxon>Eumalacostraca</taxon>
        <taxon>Eucarida</taxon>
        <taxon>Decapoda</taxon>
        <taxon>Pleocyemata</taxon>
        <taxon>Brachyura</taxon>
        <taxon>Eubrachyura</taxon>
        <taxon>Majoidea</taxon>
        <taxon>Majidae</taxon>
        <taxon>Chionoecetes</taxon>
    </lineage>
</organism>
<dbReference type="GO" id="GO:0050660">
    <property type="term" value="F:flavin adenine dinucleotide binding"/>
    <property type="evidence" value="ECO:0007669"/>
    <property type="project" value="TreeGrafter"/>
</dbReference>
<evidence type="ECO:0000256" key="6">
    <source>
        <dbReference type="RuleBase" id="RU371123"/>
    </source>
</evidence>